<dbReference type="EC" id="3.1.1.7" evidence="2"/>
<evidence type="ECO:0000256" key="5">
    <source>
        <dbReference type="ARBA" id="ARBA00022867"/>
    </source>
</evidence>
<keyword evidence="3" id="KW-0719">Serine esterase</keyword>
<dbReference type="InterPro" id="IPR050654">
    <property type="entry name" value="AChE-related_enzymes"/>
</dbReference>
<dbReference type="SUPFAM" id="SSF53474">
    <property type="entry name" value="alpha/beta-Hydrolases"/>
    <property type="match status" value="1"/>
</dbReference>
<dbReference type="InterPro" id="IPR002018">
    <property type="entry name" value="CarbesteraseB"/>
</dbReference>
<dbReference type="InterPro" id="IPR000997">
    <property type="entry name" value="Cholinesterase"/>
</dbReference>
<dbReference type="GeneID" id="106474724"/>
<keyword evidence="4" id="KW-0378">Hydrolase</keyword>
<evidence type="ECO:0000313" key="12">
    <source>
        <dbReference type="RefSeq" id="XP_013790869.1"/>
    </source>
</evidence>
<dbReference type="PANTHER" id="PTHR43918:SF4">
    <property type="entry name" value="CARBOXYLIC ESTER HYDROLASE"/>
    <property type="match status" value="1"/>
</dbReference>
<comment type="catalytic activity">
    <reaction evidence="8">
        <text>acetylcholine + H2O = choline + acetate + H(+)</text>
        <dbReference type="Rhea" id="RHEA:17561"/>
        <dbReference type="ChEBI" id="CHEBI:15354"/>
        <dbReference type="ChEBI" id="CHEBI:15355"/>
        <dbReference type="ChEBI" id="CHEBI:15377"/>
        <dbReference type="ChEBI" id="CHEBI:15378"/>
        <dbReference type="ChEBI" id="CHEBI:30089"/>
        <dbReference type="EC" id="3.1.1.7"/>
    </reaction>
</comment>
<evidence type="ECO:0000256" key="1">
    <source>
        <dbReference type="ARBA" id="ARBA00005964"/>
    </source>
</evidence>
<evidence type="ECO:0000256" key="2">
    <source>
        <dbReference type="ARBA" id="ARBA00013276"/>
    </source>
</evidence>
<dbReference type="PANTHER" id="PTHR43918">
    <property type="entry name" value="ACETYLCHOLINESTERASE"/>
    <property type="match status" value="1"/>
</dbReference>
<reference evidence="12" key="1">
    <citation type="submission" date="2025-08" db="UniProtKB">
        <authorList>
            <consortium name="RefSeq"/>
        </authorList>
    </citation>
    <scope>IDENTIFICATION</scope>
    <source>
        <tissue evidence="12">Muscle</tissue>
    </source>
</reference>
<evidence type="ECO:0000256" key="4">
    <source>
        <dbReference type="ARBA" id="ARBA00022801"/>
    </source>
</evidence>
<dbReference type="Pfam" id="PF00135">
    <property type="entry name" value="COesterase"/>
    <property type="match status" value="1"/>
</dbReference>
<name>A0ABM1BY31_LIMPO</name>
<dbReference type="Proteomes" id="UP000694941">
    <property type="component" value="Unplaced"/>
</dbReference>
<sequence length="555" mass="62507">MMSRRGNTLIFGNLLFNLFLWSASAENIEVATKTGVVESFEHPLVIGGGVYVFMGIPYAKPPVGDLRFSKPVPIESWEGKIGGETKPNSCYQTEIHHDQEVHDLWKLKTPVSEDCLYLNIYVPRNSTLGFGIDNPKSEDLIPVMVFIHGGKFHYGSSSPDAYDGAVLADATDVIVVTMNYRLGPLGFLHLNNDDIQGNQGLMDQQTALRWVKENIVSFGGNPENITLFGEGSGSVCVGLHLMMEESKELFRHAIMESMSPLFPHSSHNLEEANELKTLLAKKTGCTSDDFSQLLSCLRGVKAEKLTSATEEIIAEGHEMPFVPTYGPNSMIPKSPIELAQEGHFNDVVLLIGTNQDEGSRALENFLPESREEISRDDAIAVIQKALYNKKPDTVQKIVDHYMSNVDPSNTRANLHALRDALGDYLFMCPNLYFTEYLSESGKLAYYYFLNFVPKRYHRLELINQGDEVEFVFGLPFQEVGLQEYASAERDLSLRIMSHFSTFAEKGNPSLALNEWPSFSEGWPVYQELNTLTPNFAFIYNHFHCEFWRDIINEKH</sequence>
<evidence type="ECO:0000256" key="7">
    <source>
        <dbReference type="ARBA" id="ARBA00023180"/>
    </source>
</evidence>
<protein>
    <recommendedName>
        <fullName evidence="2">acetylcholinesterase</fullName>
        <ecNumber evidence="2">3.1.1.7</ecNumber>
    </recommendedName>
</protein>
<evidence type="ECO:0000313" key="11">
    <source>
        <dbReference type="Proteomes" id="UP000694941"/>
    </source>
</evidence>
<dbReference type="InterPro" id="IPR029058">
    <property type="entry name" value="AB_hydrolase_fold"/>
</dbReference>
<evidence type="ECO:0000256" key="9">
    <source>
        <dbReference type="SAM" id="SignalP"/>
    </source>
</evidence>
<accession>A0ABM1BY31</accession>
<gene>
    <name evidence="12" type="primary">LOC106474724</name>
</gene>
<keyword evidence="9" id="KW-0732">Signal</keyword>
<keyword evidence="6" id="KW-1015">Disulfide bond</keyword>
<keyword evidence="5" id="KW-0531">Neurotransmitter degradation</keyword>
<dbReference type="Gene3D" id="3.40.50.1820">
    <property type="entry name" value="alpha/beta hydrolase"/>
    <property type="match status" value="1"/>
</dbReference>
<evidence type="ECO:0000259" key="10">
    <source>
        <dbReference type="Pfam" id="PF00135"/>
    </source>
</evidence>
<keyword evidence="11" id="KW-1185">Reference proteome</keyword>
<dbReference type="PROSITE" id="PS00941">
    <property type="entry name" value="CARBOXYLESTERASE_B_2"/>
    <property type="match status" value="1"/>
</dbReference>
<dbReference type="InterPro" id="IPR019819">
    <property type="entry name" value="Carboxylesterase_B_CS"/>
</dbReference>
<evidence type="ECO:0000256" key="3">
    <source>
        <dbReference type="ARBA" id="ARBA00022487"/>
    </source>
</evidence>
<dbReference type="PRINTS" id="PR00878">
    <property type="entry name" value="CHOLNESTRASE"/>
</dbReference>
<proteinExistence type="inferred from homology"/>
<dbReference type="RefSeq" id="XP_013790869.1">
    <property type="nucleotide sequence ID" value="XM_013935415.2"/>
</dbReference>
<organism evidence="11 12">
    <name type="scientific">Limulus polyphemus</name>
    <name type="common">Atlantic horseshoe crab</name>
    <dbReference type="NCBI Taxonomy" id="6850"/>
    <lineage>
        <taxon>Eukaryota</taxon>
        <taxon>Metazoa</taxon>
        <taxon>Ecdysozoa</taxon>
        <taxon>Arthropoda</taxon>
        <taxon>Chelicerata</taxon>
        <taxon>Merostomata</taxon>
        <taxon>Xiphosura</taxon>
        <taxon>Limulidae</taxon>
        <taxon>Limulus</taxon>
    </lineage>
</organism>
<feature type="chain" id="PRO_5045351281" description="acetylcholinesterase" evidence="9">
    <location>
        <begin position="26"/>
        <end position="555"/>
    </location>
</feature>
<feature type="signal peptide" evidence="9">
    <location>
        <begin position="1"/>
        <end position="25"/>
    </location>
</feature>
<comment type="similarity">
    <text evidence="1">Belongs to the type-B carboxylesterase/lipase family.</text>
</comment>
<evidence type="ECO:0000256" key="8">
    <source>
        <dbReference type="ARBA" id="ARBA00048484"/>
    </source>
</evidence>
<keyword evidence="7" id="KW-0325">Glycoprotein</keyword>
<evidence type="ECO:0000256" key="6">
    <source>
        <dbReference type="ARBA" id="ARBA00023157"/>
    </source>
</evidence>
<feature type="domain" description="Carboxylesterase type B" evidence="10">
    <location>
        <begin position="29"/>
        <end position="547"/>
    </location>
</feature>